<dbReference type="AlphaFoldDB" id="A0A9N7VWZ5"/>
<gene>
    <name evidence="2" type="ORF">PLEPLA_LOCUS43717</name>
</gene>
<evidence type="ECO:0000256" key="1">
    <source>
        <dbReference type="SAM" id="MobiDB-lite"/>
    </source>
</evidence>
<comment type="caution">
    <text evidence="2">The sequence shown here is derived from an EMBL/GenBank/DDBJ whole genome shotgun (WGS) entry which is preliminary data.</text>
</comment>
<accession>A0A9N7VWZ5</accession>
<dbReference type="Proteomes" id="UP001153269">
    <property type="component" value="Unassembled WGS sequence"/>
</dbReference>
<proteinExistence type="predicted"/>
<evidence type="ECO:0000313" key="3">
    <source>
        <dbReference type="Proteomes" id="UP001153269"/>
    </source>
</evidence>
<sequence>MEGWREQQRAGWVSTGRAPPAEPPRRGTDVLIHQNRTAPFTGWTPASKAALPAGANSCPAVLKHTSTKGKGRSPNGPSLATLSHATITNRPTPLSNPFSADCNSSLIPGPLQARRRMPQFVTGAACAERGGQVQSQGRVTSCASSSCSLAREMARHGRRVGSRVSGEQRLPGFSHFTPGWLRFFIVNMITLSSTSVRNMEMTNICSTQHNDLYIRGKASTGPIRSFEEKTEAGMTGNVPAMLSPIESLMPERFEMKLTDH</sequence>
<evidence type="ECO:0000313" key="2">
    <source>
        <dbReference type="EMBL" id="CAB1455936.1"/>
    </source>
</evidence>
<dbReference type="EMBL" id="CADEAL010004278">
    <property type="protein sequence ID" value="CAB1455936.1"/>
    <property type="molecule type" value="Genomic_DNA"/>
</dbReference>
<protein>
    <submittedName>
        <fullName evidence="2">Uncharacterized protein</fullName>
    </submittedName>
</protein>
<name>A0A9N7VWZ5_PLEPL</name>
<feature type="region of interest" description="Disordered" evidence="1">
    <location>
        <begin position="1"/>
        <end position="28"/>
    </location>
</feature>
<organism evidence="2 3">
    <name type="scientific">Pleuronectes platessa</name>
    <name type="common">European plaice</name>
    <dbReference type="NCBI Taxonomy" id="8262"/>
    <lineage>
        <taxon>Eukaryota</taxon>
        <taxon>Metazoa</taxon>
        <taxon>Chordata</taxon>
        <taxon>Craniata</taxon>
        <taxon>Vertebrata</taxon>
        <taxon>Euteleostomi</taxon>
        <taxon>Actinopterygii</taxon>
        <taxon>Neopterygii</taxon>
        <taxon>Teleostei</taxon>
        <taxon>Neoteleostei</taxon>
        <taxon>Acanthomorphata</taxon>
        <taxon>Carangaria</taxon>
        <taxon>Pleuronectiformes</taxon>
        <taxon>Pleuronectoidei</taxon>
        <taxon>Pleuronectidae</taxon>
        <taxon>Pleuronectes</taxon>
    </lineage>
</organism>
<reference evidence="2" key="1">
    <citation type="submission" date="2020-03" db="EMBL/GenBank/DDBJ databases">
        <authorList>
            <person name="Weist P."/>
        </authorList>
    </citation>
    <scope>NUCLEOTIDE SEQUENCE</scope>
</reference>
<keyword evidence="3" id="KW-1185">Reference proteome</keyword>